<name>A0AAP3E5T1_9EURY</name>
<dbReference type="FunFam" id="3.40.50.300:FF:000287">
    <property type="entry name" value="Multidrug ABC transporter ATP-binding protein"/>
    <property type="match status" value="1"/>
</dbReference>
<evidence type="ECO:0000256" key="8">
    <source>
        <dbReference type="SAM" id="Phobius"/>
    </source>
</evidence>
<keyword evidence="12" id="KW-1185">Reference proteome</keyword>
<accession>A0AAP3E5T1</accession>
<dbReference type="PANTHER" id="PTHR24221:SF654">
    <property type="entry name" value="ATP-BINDING CASSETTE SUB-FAMILY B MEMBER 6"/>
    <property type="match status" value="1"/>
</dbReference>
<feature type="transmembrane region" description="Helical" evidence="8">
    <location>
        <begin position="44"/>
        <end position="67"/>
    </location>
</feature>
<feature type="transmembrane region" description="Helical" evidence="8">
    <location>
        <begin position="194"/>
        <end position="211"/>
    </location>
</feature>
<keyword evidence="4" id="KW-0547">Nucleotide-binding</keyword>
<dbReference type="EMBL" id="JAOPJZ010000002">
    <property type="protein sequence ID" value="MCU4751047.1"/>
    <property type="molecule type" value="Genomic_DNA"/>
</dbReference>
<dbReference type="Gene3D" id="1.20.1560.10">
    <property type="entry name" value="ABC transporter type 1, transmembrane domain"/>
    <property type="match status" value="1"/>
</dbReference>
<evidence type="ECO:0000256" key="2">
    <source>
        <dbReference type="ARBA" id="ARBA00022448"/>
    </source>
</evidence>
<proteinExistence type="predicted"/>
<evidence type="ECO:0000256" key="5">
    <source>
        <dbReference type="ARBA" id="ARBA00022840"/>
    </source>
</evidence>
<feature type="domain" description="ABC transmembrane type-1" evidence="10">
    <location>
        <begin position="38"/>
        <end position="343"/>
    </location>
</feature>
<evidence type="ECO:0000256" key="3">
    <source>
        <dbReference type="ARBA" id="ARBA00022692"/>
    </source>
</evidence>
<evidence type="ECO:0000313" key="12">
    <source>
        <dbReference type="Proteomes" id="UP001321047"/>
    </source>
</evidence>
<feature type="transmembrane region" description="Helical" evidence="8">
    <location>
        <begin position="282"/>
        <end position="300"/>
    </location>
</feature>
<dbReference type="PROSITE" id="PS50893">
    <property type="entry name" value="ABC_TRANSPORTER_2"/>
    <property type="match status" value="1"/>
</dbReference>
<dbReference type="PROSITE" id="PS00211">
    <property type="entry name" value="ABC_TRANSPORTER_1"/>
    <property type="match status" value="1"/>
</dbReference>
<evidence type="ECO:0000256" key="7">
    <source>
        <dbReference type="ARBA" id="ARBA00023136"/>
    </source>
</evidence>
<protein>
    <submittedName>
        <fullName evidence="11">ABC transporter ATP-binding protein/permease</fullName>
    </submittedName>
</protein>
<dbReference type="RefSeq" id="WP_342806436.1">
    <property type="nucleotide sequence ID" value="NZ_JAOPJZ010000002.1"/>
</dbReference>
<keyword evidence="3 8" id="KW-0812">Transmembrane</keyword>
<dbReference type="GO" id="GO:0140359">
    <property type="term" value="F:ABC-type transporter activity"/>
    <property type="evidence" value="ECO:0007669"/>
    <property type="project" value="InterPro"/>
</dbReference>
<dbReference type="GO" id="GO:0016020">
    <property type="term" value="C:membrane"/>
    <property type="evidence" value="ECO:0007669"/>
    <property type="project" value="UniProtKB-SubCell"/>
</dbReference>
<dbReference type="Gene3D" id="3.40.50.300">
    <property type="entry name" value="P-loop containing nucleotide triphosphate hydrolases"/>
    <property type="match status" value="1"/>
</dbReference>
<evidence type="ECO:0000313" key="11">
    <source>
        <dbReference type="EMBL" id="MCU4751047.1"/>
    </source>
</evidence>
<comment type="subcellular location">
    <subcellularLocation>
        <location evidence="1">Membrane</location>
        <topology evidence="1">Multi-pass membrane protein</topology>
    </subcellularLocation>
</comment>
<feature type="transmembrane region" description="Helical" evidence="8">
    <location>
        <begin position="87"/>
        <end position="110"/>
    </location>
</feature>
<evidence type="ECO:0000256" key="6">
    <source>
        <dbReference type="ARBA" id="ARBA00022989"/>
    </source>
</evidence>
<dbReference type="InterPro" id="IPR036640">
    <property type="entry name" value="ABC1_TM_sf"/>
</dbReference>
<dbReference type="InterPro" id="IPR003593">
    <property type="entry name" value="AAA+_ATPase"/>
</dbReference>
<dbReference type="SMART" id="SM00382">
    <property type="entry name" value="AAA"/>
    <property type="match status" value="1"/>
</dbReference>
<dbReference type="CDD" id="cd18565">
    <property type="entry name" value="ABC_6TM_exporter_like"/>
    <property type="match status" value="1"/>
</dbReference>
<evidence type="ECO:0000256" key="4">
    <source>
        <dbReference type="ARBA" id="ARBA00022741"/>
    </source>
</evidence>
<evidence type="ECO:0000256" key="1">
    <source>
        <dbReference type="ARBA" id="ARBA00004141"/>
    </source>
</evidence>
<feature type="transmembrane region" description="Helical" evidence="8">
    <location>
        <begin position="167"/>
        <end position="188"/>
    </location>
</feature>
<dbReference type="Pfam" id="PF00664">
    <property type="entry name" value="ABC_membrane"/>
    <property type="match status" value="1"/>
</dbReference>
<feature type="domain" description="ABC transporter" evidence="9">
    <location>
        <begin position="377"/>
        <end position="624"/>
    </location>
</feature>
<comment type="caution">
    <text evidence="11">The sequence shown here is derived from an EMBL/GenBank/DDBJ whole genome shotgun (WGS) entry which is preliminary data.</text>
</comment>
<gene>
    <name evidence="11" type="ORF">OB919_03470</name>
</gene>
<dbReference type="InterPro" id="IPR039421">
    <property type="entry name" value="Type_1_exporter"/>
</dbReference>
<dbReference type="InterPro" id="IPR017871">
    <property type="entry name" value="ABC_transporter-like_CS"/>
</dbReference>
<dbReference type="PROSITE" id="PS50929">
    <property type="entry name" value="ABC_TM1F"/>
    <property type="match status" value="1"/>
</dbReference>
<keyword evidence="6 8" id="KW-1133">Transmembrane helix</keyword>
<dbReference type="SUPFAM" id="SSF90123">
    <property type="entry name" value="ABC transporter transmembrane region"/>
    <property type="match status" value="1"/>
</dbReference>
<dbReference type="InterPro" id="IPR003439">
    <property type="entry name" value="ABC_transporter-like_ATP-bd"/>
</dbReference>
<reference evidence="11 12" key="1">
    <citation type="submission" date="2022-09" db="EMBL/GenBank/DDBJ databases">
        <title>Enrichment on poylsaccharides allowed isolation of novel metabolic and taxonomic groups of Haloarchaea.</title>
        <authorList>
            <person name="Sorokin D.Y."/>
            <person name="Elcheninov A.G."/>
            <person name="Khizhniak T.V."/>
            <person name="Kolganova T.V."/>
            <person name="Kublanov I.V."/>
        </authorList>
    </citation>
    <scope>NUCLEOTIDE SEQUENCE [LARGE SCALE GENOMIC DNA]</scope>
    <source>
        <strain evidence="11 12">AArc-curdl1</strain>
    </source>
</reference>
<dbReference type="AlphaFoldDB" id="A0AAP3E5T1"/>
<keyword evidence="2" id="KW-0813">Transport</keyword>
<dbReference type="GO" id="GO:0016887">
    <property type="term" value="F:ATP hydrolysis activity"/>
    <property type="evidence" value="ECO:0007669"/>
    <property type="project" value="InterPro"/>
</dbReference>
<dbReference type="PANTHER" id="PTHR24221">
    <property type="entry name" value="ATP-BINDING CASSETTE SUB-FAMILY B"/>
    <property type="match status" value="1"/>
</dbReference>
<keyword evidence="5 11" id="KW-0067">ATP-binding</keyword>
<dbReference type="SUPFAM" id="SSF52540">
    <property type="entry name" value="P-loop containing nucleoside triphosphate hydrolases"/>
    <property type="match status" value="1"/>
</dbReference>
<dbReference type="GO" id="GO:0005524">
    <property type="term" value="F:ATP binding"/>
    <property type="evidence" value="ECO:0007669"/>
    <property type="project" value="UniProtKB-KW"/>
</dbReference>
<keyword evidence="7 8" id="KW-0472">Membrane</keyword>
<sequence>MSTTDDETPFDAYRDEVDRPLWRLFSTYAPGRLRWFTIGMAANFIAQMSSLLPPLILGAAIDALFAGDGPYSLPVVPDAWLPAGEMAQFWFSVSTIAGAFIAVGLFTWIYGVSANLFAHDVMHTVRVDCFTKMQNLDMTFFDDKQTGEVMAVLNDDTRNLEMFLDNALVNSLRLLVMVGGITVLLFLINWQLAFVTLVAVPAMFLFTYWFMRVVEPRYVRQRSAVAWLNTRLENSLSGVGLTKTTSSEDYEVGRVRKASKRLFDDTMAVLKLSYLYRPGMELLAGVAFAATFLVGGLWIVNGAGPGPMTGTLQVGEFVTFLFLTQFIVAPLAEVSNIVDQYQNAKASSERVFGLMDIPVYVSEPDNPEPLEDVAGHVEYDHVTFSYATDEARAVGDELEGDEEIVVEDVSFSADPGETVALVGATGAGKSTLLKLLLRLYDVDEGAIRVDGQDIRDVRLNDLRSAVGYVSQETFLFDGSIADNIRYGNFDASDVAVEEAARAAQAHEFIENLDEGYETRVGERGIKLSGGQRQRVALARTVLQDPEVLILDEATSAVDTKTELMIQRSIDRLTEDRTTLAIAHRLSTIRDADTILVLEDGRVVERGDHESLLADDGRYATLWEAQAGNLDQALETLADGGRE</sequence>
<dbReference type="Proteomes" id="UP001321047">
    <property type="component" value="Unassembled WGS sequence"/>
</dbReference>
<evidence type="ECO:0000259" key="10">
    <source>
        <dbReference type="PROSITE" id="PS50929"/>
    </source>
</evidence>
<dbReference type="InterPro" id="IPR011527">
    <property type="entry name" value="ABC1_TM_dom"/>
</dbReference>
<evidence type="ECO:0000259" key="9">
    <source>
        <dbReference type="PROSITE" id="PS50893"/>
    </source>
</evidence>
<dbReference type="Pfam" id="PF00005">
    <property type="entry name" value="ABC_tran"/>
    <property type="match status" value="1"/>
</dbReference>
<organism evidence="11 12">
    <name type="scientific">Natronosalvus hydrolyticus</name>
    <dbReference type="NCBI Taxonomy" id="2979988"/>
    <lineage>
        <taxon>Archaea</taxon>
        <taxon>Methanobacteriati</taxon>
        <taxon>Methanobacteriota</taxon>
        <taxon>Stenosarchaea group</taxon>
        <taxon>Halobacteria</taxon>
        <taxon>Halobacteriales</taxon>
        <taxon>Natrialbaceae</taxon>
        <taxon>Natronosalvus</taxon>
    </lineage>
</organism>
<dbReference type="InterPro" id="IPR027417">
    <property type="entry name" value="P-loop_NTPase"/>
</dbReference>